<feature type="region of interest" description="Disordered" evidence="1">
    <location>
        <begin position="17"/>
        <end position="38"/>
    </location>
</feature>
<protein>
    <submittedName>
        <fullName evidence="2">Uncharacterized protein</fullName>
    </submittedName>
</protein>
<evidence type="ECO:0000256" key="1">
    <source>
        <dbReference type="SAM" id="MobiDB-lite"/>
    </source>
</evidence>
<dbReference type="RefSeq" id="XP_002547839.1">
    <property type="nucleotide sequence ID" value="XM_002547793.1"/>
</dbReference>
<dbReference type="Pfam" id="PF10384">
    <property type="entry name" value="Scm3"/>
    <property type="match status" value="1"/>
</dbReference>
<accession>C5M9H4</accession>
<dbReference type="GO" id="GO:0046982">
    <property type="term" value="F:protein heterodimerization activity"/>
    <property type="evidence" value="ECO:0007669"/>
    <property type="project" value="InterPro"/>
</dbReference>
<dbReference type="Gene3D" id="1.10.20.10">
    <property type="entry name" value="Histone, subunit A"/>
    <property type="match status" value="1"/>
</dbReference>
<dbReference type="GeneID" id="8296270"/>
<dbReference type="Proteomes" id="UP000002037">
    <property type="component" value="Unassembled WGS sequence"/>
</dbReference>
<feature type="region of interest" description="Disordered" evidence="1">
    <location>
        <begin position="290"/>
        <end position="318"/>
    </location>
</feature>
<proteinExistence type="predicted"/>
<feature type="compositionally biased region" description="Polar residues" evidence="1">
    <location>
        <begin position="298"/>
        <end position="307"/>
    </location>
</feature>
<sequence>MIMNKPRDIYNELYKLRSDNQHSSDDNNDEDDSESQIENIEDEYYYSNDEVENQLRIDLEISELMNNSTTLNQFNKKYNELKDESLRKFYQRNQEIFNKYSQIDDSKESDEIDILTGEIITNNGHLDRISGNDNDNNKNIWRVDYNRYLKESEQELDDEKSMKKIVKKLDLFNGKGRNMDDGDDDDEVMKFSPTKGKVPSGLETEESPIKKRKLNTIIQQSVSDDDESEDDDVDDDTGDYYYESIIVNDRDKPFKLSKKKLDLNLPKLSSNNKPILLPNNLQNDISSSTESIEEMQHPLQNNQIESSSETEDFPSLESSPYPIHQKNSFDEEYQIIEDPLAYLLYPKEDEQDTLKIYQCAFKKSCKYCTGNKKLYEDHLLHSHSFQLSKLGYPISISTTTTSEESNIDGIDFINLFNDFPKKINLPKESKIFSCDNEIGINGSRCQKYYLNEKLLNEHKLKLDDCSIKKLVLFCPILGCGYMTDCGYNDWRNHMIESNHASLPSFTLTNVKDKDDDDNERLRRRGRIVENRTRHVNVDVPKFTNLEKKIDLKFIESGNEPTIDELFK</sequence>
<dbReference type="eggNOG" id="ENOG502SCHT">
    <property type="taxonomic scope" value="Eukaryota"/>
</dbReference>
<dbReference type="OrthoDB" id="2420608at2759"/>
<feature type="compositionally biased region" description="Acidic residues" evidence="1">
    <location>
        <begin position="26"/>
        <end position="38"/>
    </location>
</feature>
<gene>
    <name evidence="2" type="ORF">CTRG_02136</name>
</gene>
<dbReference type="VEuPathDB" id="FungiDB:CTRG_02136"/>
<name>C5M9H4_CANTT</name>
<evidence type="ECO:0000313" key="2">
    <source>
        <dbReference type="EMBL" id="EER33318.1"/>
    </source>
</evidence>
<dbReference type="HOGENOM" id="CLU_440741_0_0_1"/>
<feature type="compositionally biased region" description="Acidic residues" evidence="1">
    <location>
        <begin position="223"/>
        <end position="237"/>
    </location>
</feature>
<feature type="region of interest" description="Disordered" evidence="1">
    <location>
        <begin position="175"/>
        <end position="237"/>
    </location>
</feature>
<evidence type="ECO:0000313" key="3">
    <source>
        <dbReference type="Proteomes" id="UP000002037"/>
    </source>
</evidence>
<dbReference type="GO" id="GO:0005634">
    <property type="term" value="C:nucleus"/>
    <property type="evidence" value="ECO:0007669"/>
    <property type="project" value="InterPro"/>
</dbReference>
<keyword evidence="3" id="KW-1185">Reference proteome</keyword>
<dbReference type="InterPro" id="IPR009072">
    <property type="entry name" value="Histone-fold"/>
</dbReference>
<dbReference type="KEGG" id="ctp:CTRG_02136"/>
<dbReference type="InterPro" id="IPR018465">
    <property type="entry name" value="Scm3/HJURP"/>
</dbReference>
<reference evidence="2 3" key="1">
    <citation type="journal article" date="2009" name="Nature">
        <title>Evolution of pathogenicity and sexual reproduction in eight Candida genomes.</title>
        <authorList>
            <person name="Butler G."/>
            <person name="Rasmussen M.D."/>
            <person name="Lin M.F."/>
            <person name="Santos M.A."/>
            <person name="Sakthikumar S."/>
            <person name="Munro C.A."/>
            <person name="Rheinbay E."/>
            <person name="Grabherr M."/>
            <person name="Forche A."/>
            <person name="Reedy J.L."/>
            <person name="Agrafioti I."/>
            <person name="Arnaud M.B."/>
            <person name="Bates S."/>
            <person name="Brown A.J."/>
            <person name="Brunke S."/>
            <person name="Costanzo M.C."/>
            <person name="Fitzpatrick D.A."/>
            <person name="de Groot P.W."/>
            <person name="Harris D."/>
            <person name="Hoyer L.L."/>
            <person name="Hube B."/>
            <person name="Klis F.M."/>
            <person name="Kodira C."/>
            <person name="Lennard N."/>
            <person name="Logue M.E."/>
            <person name="Martin R."/>
            <person name="Neiman A.M."/>
            <person name="Nikolaou E."/>
            <person name="Quail M.A."/>
            <person name="Quinn J."/>
            <person name="Santos M.C."/>
            <person name="Schmitzberger F.F."/>
            <person name="Sherlock G."/>
            <person name="Shah P."/>
            <person name="Silverstein K.A."/>
            <person name="Skrzypek M.S."/>
            <person name="Soll D."/>
            <person name="Staggs R."/>
            <person name="Stansfield I."/>
            <person name="Stumpf M.P."/>
            <person name="Sudbery P.E."/>
            <person name="Srikantha T."/>
            <person name="Zeng Q."/>
            <person name="Berman J."/>
            <person name="Berriman M."/>
            <person name="Heitman J."/>
            <person name="Gow N.A."/>
            <person name="Lorenz M.C."/>
            <person name="Birren B.W."/>
            <person name="Kellis M."/>
            <person name="Cuomo C.A."/>
        </authorList>
    </citation>
    <scope>NUCLEOTIDE SEQUENCE [LARGE SCALE GENOMIC DNA]</scope>
    <source>
        <strain evidence="3">ATCC MYA-3404 / T1</strain>
    </source>
</reference>
<dbReference type="EMBL" id="GG692397">
    <property type="protein sequence ID" value="EER33318.1"/>
    <property type="molecule type" value="Genomic_DNA"/>
</dbReference>
<organism evidence="2 3">
    <name type="scientific">Candida tropicalis (strain ATCC MYA-3404 / T1)</name>
    <name type="common">Yeast</name>
    <dbReference type="NCBI Taxonomy" id="294747"/>
    <lineage>
        <taxon>Eukaryota</taxon>
        <taxon>Fungi</taxon>
        <taxon>Dikarya</taxon>
        <taxon>Ascomycota</taxon>
        <taxon>Saccharomycotina</taxon>
        <taxon>Pichiomycetes</taxon>
        <taxon>Debaryomycetaceae</taxon>
        <taxon>Candida/Lodderomyces clade</taxon>
        <taxon>Candida</taxon>
    </lineage>
</organism>
<dbReference type="AlphaFoldDB" id="C5M9H4"/>
<dbReference type="GO" id="GO:0042393">
    <property type="term" value="F:histone binding"/>
    <property type="evidence" value="ECO:0007669"/>
    <property type="project" value="InterPro"/>
</dbReference>